<dbReference type="Proteomes" id="UP001732700">
    <property type="component" value="Chromosome 5D"/>
</dbReference>
<evidence type="ECO:0000313" key="2">
    <source>
        <dbReference type="Proteomes" id="UP001732700"/>
    </source>
</evidence>
<keyword evidence="2" id="KW-1185">Reference proteome</keyword>
<dbReference type="EnsemblPlants" id="AVESA.00010b.r2.5DG0965800.1">
    <property type="protein sequence ID" value="AVESA.00010b.r2.5DG0965800.1.CDS"/>
    <property type="gene ID" value="AVESA.00010b.r2.5DG0965800"/>
</dbReference>
<accession>A0ACD5YFW5</accession>
<proteinExistence type="predicted"/>
<reference evidence="1" key="1">
    <citation type="submission" date="2021-05" db="EMBL/GenBank/DDBJ databases">
        <authorList>
            <person name="Scholz U."/>
            <person name="Mascher M."/>
            <person name="Fiebig A."/>
        </authorList>
    </citation>
    <scope>NUCLEOTIDE SEQUENCE [LARGE SCALE GENOMIC DNA]</scope>
</reference>
<name>A0ACD5YFW5_AVESA</name>
<reference evidence="1" key="2">
    <citation type="submission" date="2025-09" db="UniProtKB">
        <authorList>
            <consortium name="EnsemblPlants"/>
        </authorList>
    </citation>
    <scope>IDENTIFICATION</scope>
</reference>
<protein>
    <submittedName>
        <fullName evidence="1">Uncharacterized protein</fullName>
    </submittedName>
</protein>
<organism evidence="1 2">
    <name type="scientific">Avena sativa</name>
    <name type="common">Oat</name>
    <dbReference type="NCBI Taxonomy" id="4498"/>
    <lineage>
        <taxon>Eukaryota</taxon>
        <taxon>Viridiplantae</taxon>
        <taxon>Streptophyta</taxon>
        <taxon>Embryophyta</taxon>
        <taxon>Tracheophyta</taxon>
        <taxon>Spermatophyta</taxon>
        <taxon>Magnoliopsida</taxon>
        <taxon>Liliopsida</taxon>
        <taxon>Poales</taxon>
        <taxon>Poaceae</taxon>
        <taxon>BOP clade</taxon>
        <taxon>Pooideae</taxon>
        <taxon>Poodae</taxon>
        <taxon>Poeae</taxon>
        <taxon>Poeae Chloroplast Group 1 (Aveneae type)</taxon>
        <taxon>Aveninae</taxon>
        <taxon>Avena</taxon>
    </lineage>
</organism>
<sequence length="497" mass="55759">MSPATSPATAGRKRKGGLVRPRTGCKRRRTPAPSQEEASGWASLPADIAHLVGCRLLAEDVVDYLTFRAVCSHWRASTSSPDRDSALGKPYLRPRYWVALCDGDAAPLDNACCEITFFQTRTARCLRVRLPELRSHRVVGFTDGLVILLHKRKSTVRVVHPFTRAMVDLPPLGPAFHKAVKDRGSLLRMSAFVCSSPSAPFSVVAHFPCHPVLLWTQPGRMVWNVIRHGMLFRGILPFQGMLFATVESTKQIAMVFPLLKFSPAYAPDSLANQNIWCQYLVELDGRMLLVVQHGTTEVDCCAFKIFEVDIRGQKLLSTCSLGDQALFLHTGRCLCVSTMNLPSICSNFVYFTMPRSPVVMQSLSTGLSENLSAMCQIHDMKEKIRPSVRPFTIVDHLLTYCHHLEWARGLMFHEYHRIPESFKELHDKIQAQCSQAPLPPPVATMERPNLNFYEAVMFDRYDILAPRRARLPAGFEVSYAGVPVAPLLWDNELAVQN</sequence>
<evidence type="ECO:0000313" key="1">
    <source>
        <dbReference type="EnsemblPlants" id="AVESA.00010b.r2.5DG0965800.1.CDS"/>
    </source>
</evidence>